<keyword evidence="1" id="KW-0732">Signal</keyword>
<dbReference type="Proteomes" id="UP000193427">
    <property type="component" value="Chromosome"/>
</dbReference>
<gene>
    <name evidence="3" type="ORF">A4W93_09795</name>
</gene>
<dbReference type="InterPro" id="IPR025362">
    <property type="entry name" value="DUF4266"/>
</dbReference>
<organism evidence="3 4">
    <name type="scientific">Piscinibacter gummiphilus</name>
    <dbReference type="NCBI Taxonomy" id="946333"/>
    <lineage>
        <taxon>Bacteria</taxon>
        <taxon>Pseudomonadati</taxon>
        <taxon>Pseudomonadota</taxon>
        <taxon>Betaproteobacteria</taxon>
        <taxon>Burkholderiales</taxon>
        <taxon>Sphaerotilaceae</taxon>
        <taxon>Piscinibacter</taxon>
    </lineage>
</organism>
<sequence length="76" mass="7562">MVLSAVLVVVSAVVAVMLAGCASDGLPKAWEKGNLAKPEMTFGHDTLEQRNAAHVYASKENASGGTGVGGGGCGCN</sequence>
<evidence type="ECO:0000259" key="2">
    <source>
        <dbReference type="Pfam" id="PF14086"/>
    </source>
</evidence>
<feature type="chain" id="PRO_5030037147" description="DUF4266 domain-containing protein" evidence="1">
    <location>
        <begin position="23"/>
        <end position="76"/>
    </location>
</feature>
<dbReference type="AlphaFoldDB" id="A0A1W6LI01"/>
<dbReference type="EMBL" id="CP015118">
    <property type="protein sequence ID" value="ARN23817.1"/>
    <property type="molecule type" value="Genomic_DNA"/>
</dbReference>
<dbReference type="Pfam" id="PF14086">
    <property type="entry name" value="DUF4266"/>
    <property type="match status" value="1"/>
</dbReference>
<name>A0A1W6LI01_9BURK</name>
<dbReference type="OrthoDB" id="5574393at2"/>
<evidence type="ECO:0000256" key="1">
    <source>
        <dbReference type="SAM" id="SignalP"/>
    </source>
</evidence>
<dbReference type="STRING" id="946333.A4W93_09795"/>
<reference evidence="3 4" key="1">
    <citation type="submission" date="2016-04" db="EMBL/GenBank/DDBJ databases">
        <title>Complete genome sequence of natural rubber-degrading, novel Gram-negative bacterium, Rhizobacter gummiphilus strain NS21.</title>
        <authorList>
            <person name="Tabata M."/>
            <person name="Kasai D."/>
            <person name="Fukuda M."/>
        </authorList>
    </citation>
    <scope>NUCLEOTIDE SEQUENCE [LARGE SCALE GENOMIC DNA]</scope>
    <source>
        <strain evidence="3 4">NS21</strain>
    </source>
</reference>
<accession>A0A1W6LI01</accession>
<dbReference type="KEGG" id="rgu:A4W93_09795"/>
<evidence type="ECO:0000313" key="3">
    <source>
        <dbReference type="EMBL" id="ARN23817.1"/>
    </source>
</evidence>
<feature type="signal peptide" evidence="1">
    <location>
        <begin position="1"/>
        <end position="22"/>
    </location>
</feature>
<feature type="domain" description="DUF4266" evidence="2">
    <location>
        <begin position="28"/>
        <end position="76"/>
    </location>
</feature>
<keyword evidence="4" id="KW-1185">Reference proteome</keyword>
<protein>
    <recommendedName>
        <fullName evidence="2">DUF4266 domain-containing protein</fullName>
    </recommendedName>
</protein>
<evidence type="ECO:0000313" key="4">
    <source>
        <dbReference type="Proteomes" id="UP000193427"/>
    </source>
</evidence>
<proteinExistence type="predicted"/>